<feature type="region of interest" description="Disordered" evidence="1">
    <location>
        <begin position="19"/>
        <end position="43"/>
    </location>
</feature>
<dbReference type="InterPro" id="IPR039223">
    <property type="entry name" value="AATF/Bfr2"/>
</dbReference>
<feature type="compositionally biased region" description="Low complexity" evidence="1">
    <location>
        <begin position="263"/>
        <end position="277"/>
    </location>
</feature>
<dbReference type="Proteomes" id="UP001530293">
    <property type="component" value="Unassembled WGS sequence"/>
</dbReference>
<feature type="compositionally biased region" description="Basic residues" evidence="1">
    <location>
        <begin position="27"/>
        <end position="38"/>
    </location>
</feature>
<evidence type="ECO:0000259" key="2">
    <source>
        <dbReference type="Pfam" id="PF08164"/>
    </source>
</evidence>
<proteinExistence type="predicted"/>
<organism evidence="3 4">
    <name type="scientific">Discostella pseudostelligera</name>
    <dbReference type="NCBI Taxonomy" id="259834"/>
    <lineage>
        <taxon>Eukaryota</taxon>
        <taxon>Sar</taxon>
        <taxon>Stramenopiles</taxon>
        <taxon>Ochrophyta</taxon>
        <taxon>Bacillariophyta</taxon>
        <taxon>Coscinodiscophyceae</taxon>
        <taxon>Thalassiosirophycidae</taxon>
        <taxon>Stephanodiscales</taxon>
        <taxon>Stephanodiscaceae</taxon>
        <taxon>Discostella</taxon>
    </lineage>
</organism>
<dbReference type="Pfam" id="PF08164">
    <property type="entry name" value="TRAUB"/>
    <property type="match status" value="1"/>
</dbReference>
<evidence type="ECO:0000313" key="3">
    <source>
        <dbReference type="EMBL" id="KAL3756279.1"/>
    </source>
</evidence>
<gene>
    <name evidence="3" type="ORF">ACHAWU_007230</name>
</gene>
<reference evidence="3 4" key="1">
    <citation type="submission" date="2024-10" db="EMBL/GenBank/DDBJ databases">
        <title>Updated reference genomes for cyclostephanoid diatoms.</title>
        <authorList>
            <person name="Roberts W.R."/>
            <person name="Alverson A.J."/>
        </authorList>
    </citation>
    <scope>NUCLEOTIDE SEQUENCE [LARGE SCALE GENOMIC DNA]</scope>
    <source>
        <strain evidence="3 4">AJA232-27</strain>
    </source>
</reference>
<evidence type="ECO:0000256" key="1">
    <source>
        <dbReference type="SAM" id="MobiDB-lite"/>
    </source>
</evidence>
<feature type="region of interest" description="Disordered" evidence="1">
    <location>
        <begin position="325"/>
        <end position="344"/>
    </location>
</feature>
<dbReference type="EMBL" id="JALLBG020000312">
    <property type="protein sequence ID" value="KAL3756279.1"/>
    <property type="molecule type" value="Genomic_DNA"/>
</dbReference>
<name>A0ABD3LX33_9STRA</name>
<feature type="region of interest" description="Disordered" evidence="1">
    <location>
        <begin position="263"/>
        <end position="290"/>
    </location>
</feature>
<comment type="caution">
    <text evidence="3">The sequence shown here is derived from an EMBL/GenBank/DDBJ whole genome shotgun (WGS) entry which is preliminary data.</text>
</comment>
<keyword evidence="4" id="KW-1185">Reference proteome</keyword>
<dbReference type="PANTHER" id="PTHR15565:SF0">
    <property type="entry name" value="PROTEIN AATF"/>
    <property type="match status" value="1"/>
</dbReference>
<evidence type="ECO:0000313" key="4">
    <source>
        <dbReference type="Proteomes" id="UP001530293"/>
    </source>
</evidence>
<dbReference type="AlphaFoldDB" id="A0ABD3LX33"/>
<feature type="domain" description="Apoptosis-antagonizing transcription factor C-terminal" evidence="2">
    <location>
        <begin position="332"/>
        <end position="382"/>
    </location>
</feature>
<dbReference type="PANTHER" id="PTHR15565">
    <property type="entry name" value="AATF PROTEIN APOPTOSIS ANTAGONIZING TRANSCRIPTION FACTOR"/>
    <property type="match status" value="1"/>
</dbReference>
<accession>A0ABD3LX33</accession>
<sequence length="389" mass="43338">MSMSTKSSSRLFSTLASIERTDESASKKRRQAHLHSLHQSREASNQTKINGILLELRILTQRCLTEEIANSEIGDHGSEVDGHGASTTTRSSQVVREEVDAILENLLMARRDLVGQQLDRKVDDGTSSSSDDENEYMEENVDVNYAELITNPASATRVHNADSLSKQLQSEYTSLRDHWKTVLNKLHSNLTLHSGMSVNHSKFQSKAVDVSFWEQVQSGTEHERFQHQSTTTAMTTMDVEESDRLQFDDSKLYQQMLKDFISSSKSGSSGSGAVTSSTNHRGLDPAQEAAERLKRAMRKKSGGNVENIDLTSFLTEEEEYSAMKKKTTTTATGGGAGTSVDRRASKGRKIRYTVHPKLVNFMFPVSRPEPMISDDTWFKSLFGGVGNFR</sequence>
<dbReference type="InterPro" id="IPR012617">
    <property type="entry name" value="AATF_C"/>
</dbReference>
<protein>
    <recommendedName>
        <fullName evidence="2">Apoptosis-antagonizing transcription factor C-terminal domain-containing protein</fullName>
    </recommendedName>
</protein>